<keyword evidence="1" id="KW-0893">Thyroid hormones biosynthesis</keyword>
<evidence type="ECO:0000313" key="2">
    <source>
        <dbReference type="EMBL" id="OWF46890.1"/>
    </source>
</evidence>
<reference evidence="2 3" key="1">
    <citation type="journal article" date="2017" name="Nat. Ecol. Evol.">
        <title>Scallop genome provides insights into evolution of bilaterian karyotype and development.</title>
        <authorList>
            <person name="Wang S."/>
            <person name="Zhang J."/>
            <person name="Jiao W."/>
            <person name="Li J."/>
            <person name="Xun X."/>
            <person name="Sun Y."/>
            <person name="Guo X."/>
            <person name="Huan P."/>
            <person name="Dong B."/>
            <person name="Zhang L."/>
            <person name="Hu X."/>
            <person name="Sun X."/>
            <person name="Wang J."/>
            <person name="Zhao C."/>
            <person name="Wang Y."/>
            <person name="Wang D."/>
            <person name="Huang X."/>
            <person name="Wang R."/>
            <person name="Lv J."/>
            <person name="Li Y."/>
            <person name="Zhang Z."/>
            <person name="Liu B."/>
            <person name="Lu W."/>
            <person name="Hui Y."/>
            <person name="Liang J."/>
            <person name="Zhou Z."/>
            <person name="Hou R."/>
            <person name="Li X."/>
            <person name="Liu Y."/>
            <person name="Li H."/>
            <person name="Ning X."/>
            <person name="Lin Y."/>
            <person name="Zhao L."/>
            <person name="Xing Q."/>
            <person name="Dou J."/>
            <person name="Li Y."/>
            <person name="Mao J."/>
            <person name="Guo H."/>
            <person name="Dou H."/>
            <person name="Li T."/>
            <person name="Mu C."/>
            <person name="Jiang W."/>
            <person name="Fu Q."/>
            <person name="Fu X."/>
            <person name="Miao Y."/>
            <person name="Liu J."/>
            <person name="Yu Q."/>
            <person name="Li R."/>
            <person name="Liao H."/>
            <person name="Li X."/>
            <person name="Kong Y."/>
            <person name="Jiang Z."/>
            <person name="Chourrout D."/>
            <person name="Li R."/>
            <person name="Bao Z."/>
        </authorList>
    </citation>
    <scope>NUCLEOTIDE SEQUENCE [LARGE SCALE GENOMIC DNA]</scope>
    <source>
        <strain evidence="2 3">PY_sf001</strain>
    </source>
</reference>
<gene>
    <name evidence="2" type="ORF">KP79_PYT14970</name>
</gene>
<evidence type="ECO:0000256" key="1">
    <source>
        <dbReference type="RuleBase" id="RU000676"/>
    </source>
</evidence>
<protein>
    <recommendedName>
        <fullName evidence="1">Iodothyronine deiodinase</fullName>
    </recommendedName>
</protein>
<dbReference type="GO" id="GO:0042403">
    <property type="term" value="P:thyroid hormone metabolic process"/>
    <property type="evidence" value="ECO:0007669"/>
    <property type="project" value="TreeGrafter"/>
</dbReference>
<dbReference type="PANTHER" id="PTHR11781:SF22">
    <property type="entry name" value="TYPE I IODOTHYRONINE DEIODINASE"/>
    <property type="match status" value="1"/>
</dbReference>
<keyword evidence="1" id="KW-0560">Oxidoreductase</keyword>
<dbReference type="Pfam" id="PF00837">
    <property type="entry name" value="T4_deiodinase"/>
    <property type="match status" value="1"/>
</dbReference>
<comment type="function">
    <text evidence="1">Responsible for the deiodination of T4 (3,5,3',5'-tetraiodothyronine).</text>
</comment>
<comment type="similarity">
    <text evidence="1">Belongs to the iodothyronine deiodinase family.</text>
</comment>
<dbReference type="GO" id="GO:0004800">
    <property type="term" value="F:thyroxine 5'-deiodinase activity"/>
    <property type="evidence" value="ECO:0007669"/>
    <property type="project" value="InterPro"/>
</dbReference>
<dbReference type="GO" id="GO:0042446">
    <property type="term" value="P:hormone biosynthetic process"/>
    <property type="evidence" value="ECO:0007669"/>
    <property type="project" value="UniProtKB-KW"/>
</dbReference>
<name>A0A210QDR4_MIZYE</name>
<dbReference type="EMBL" id="NEDP02004063">
    <property type="protein sequence ID" value="OWF46890.1"/>
    <property type="molecule type" value="Genomic_DNA"/>
</dbReference>
<dbReference type="Gene3D" id="3.40.30.10">
    <property type="entry name" value="Glutaredoxin"/>
    <property type="match status" value="1"/>
</dbReference>
<organism evidence="2 3">
    <name type="scientific">Mizuhopecten yessoensis</name>
    <name type="common">Japanese scallop</name>
    <name type="synonym">Patinopecten yessoensis</name>
    <dbReference type="NCBI Taxonomy" id="6573"/>
    <lineage>
        <taxon>Eukaryota</taxon>
        <taxon>Metazoa</taxon>
        <taxon>Spiralia</taxon>
        <taxon>Lophotrochozoa</taxon>
        <taxon>Mollusca</taxon>
        <taxon>Bivalvia</taxon>
        <taxon>Autobranchia</taxon>
        <taxon>Pteriomorphia</taxon>
        <taxon>Pectinida</taxon>
        <taxon>Pectinoidea</taxon>
        <taxon>Pectinidae</taxon>
        <taxon>Mizuhopecten</taxon>
    </lineage>
</organism>
<proteinExistence type="inferred from homology"/>
<keyword evidence="1" id="KW-0712">Selenocysteine</keyword>
<dbReference type="PANTHER" id="PTHR11781">
    <property type="entry name" value="IODOTHYRONINE DEIODINASE"/>
    <property type="match status" value="1"/>
</dbReference>
<evidence type="ECO:0000313" key="3">
    <source>
        <dbReference type="Proteomes" id="UP000242188"/>
    </source>
</evidence>
<dbReference type="Proteomes" id="UP000242188">
    <property type="component" value="Unassembled WGS sequence"/>
</dbReference>
<sequence length="101" mass="11416">MGSILLLGRFIPAIKRILKEEMKRVHEGSNIQEEDYADSILTFASFKQNCYARYLDCMKDVFLHEKAINCDVISLSDGTVAKLLDFQKPGRPLVVNFGSCT</sequence>
<comment type="caution">
    <text evidence="2">The sequence shown here is derived from an EMBL/GenBank/DDBJ whole genome shotgun (WGS) entry which is preliminary data.</text>
</comment>
<dbReference type="InterPro" id="IPR000643">
    <property type="entry name" value="Iodothyronine_deiodinase"/>
</dbReference>
<keyword evidence="3" id="KW-1185">Reference proteome</keyword>
<dbReference type="AlphaFoldDB" id="A0A210QDR4"/>
<accession>A0A210QDR4</accession>